<sequence length="169" mass="18183">MCRDEHEGPMRLAIAEAEKALTHDDVPVGAVILGPDGTVIGAGHNERELLQDPSAHAEMLAIRQAAEHIGYWRLLDTTLYVTLEPCAMCAGAIVLARIPHVVYGTTDPKAGAAGSVLDILAEPRLNHRPQVTKDVLQPECAALLKDFFAARRRRPLPSTVAHPEGCESG</sequence>
<evidence type="ECO:0000256" key="2">
    <source>
        <dbReference type="ARBA" id="ARBA00011738"/>
    </source>
</evidence>
<keyword evidence="4 8" id="KW-0479">Metal-binding</keyword>
<proteinExistence type="inferred from homology"/>
<evidence type="ECO:0000256" key="4">
    <source>
        <dbReference type="ARBA" id="ARBA00022723"/>
    </source>
</evidence>
<dbReference type="GO" id="GO:0002100">
    <property type="term" value="P:tRNA wobble adenosine to inosine editing"/>
    <property type="evidence" value="ECO:0007669"/>
    <property type="project" value="UniProtKB-UniRule"/>
</dbReference>
<evidence type="ECO:0000256" key="5">
    <source>
        <dbReference type="ARBA" id="ARBA00022801"/>
    </source>
</evidence>
<comment type="cofactor">
    <cofactor evidence="8">
        <name>Zn(2+)</name>
        <dbReference type="ChEBI" id="CHEBI:29105"/>
    </cofactor>
    <text evidence="8">Binds 1 zinc ion per subunit.</text>
</comment>
<evidence type="ECO:0000313" key="11">
    <source>
        <dbReference type="Proteomes" id="UP001147653"/>
    </source>
</evidence>
<keyword evidence="5 8" id="KW-0378">Hydrolase</keyword>
<reference evidence="10" key="1">
    <citation type="submission" date="2022-10" db="EMBL/GenBank/DDBJ databases">
        <title>The WGS of Solirubrobacter phytolaccae KCTC 29190.</title>
        <authorList>
            <person name="Jiang Z."/>
        </authorList>
    </citation>
    <scope>NUCLEOTIDE SEQUENCE</scope>
    <source>
        <strain evidence="10">KCTC 29190</strain>
    </source>
</reference>
<comment type="catalytic activity">
    <reaction evidence="7 8">
        <text>adenosine(34) in tRNA + H2O + H(+) = inosine(34) in tRNA + NH4(+)</text>
        <dbReference type="Rhea" id="RHEA:43168"/>
        <dbReference type="Rhea" id="RHEA-COMP:10373"/>
        <dbReference type="Rhea" id="RHEA-COMP:10374"/>
        <dbReference type="ChEBI" id="CHEBI:15377"/>
        <dbReference type="ChEBI" id="CHEBI:15378"/>
        <dbReference type="ChEBI" id="CHEBI:28938"/>
        <dbReference type="ChEBI" id="CHEBI:74411"/>
        <dbReference type="ChEBI" id="CHEBI:82852"/>
        <dbReference type="EC" id="3.5.4.33"/>
    </reaction>
</comment>
<evidence type="ECO:0000256" key="6">
    <source>
        <dbReference type="ARBA" id="ARBA00022833"/>
    </source>
</evidence>
<dbReference type="FunFam" id="3.40.140.10:FF:000005">
    <property type="entry name" value="tRNA-specific adenosine deaminase"/>
    <property type="match status" value="1"/>
</dbReference>
<dbReference type="GO" id="GO:0052717">
    <property type="term" value="F:tRNA-specific adenosine-34 deaminase activity"/>
    <property type="evidence" value="ECO:0007669"/>
    <property type="project" value="UniProtKB-UniRule"/>
</dbReference>
<evidence type="ECO:0000313" key="10">
    <source>
        <dbReference type="EMBL" id="MDA0182879.1"/>
    </source>
</evidence>
<dbReference type="InterPro" id="IPR028883">
    <property type="entry name" value="tRNA_aden_deaminase"/>
</dbReference>
<dbReference type="CDD" id="cd01285">
    <property type="entry name" value="nucleoside_deaminase"/>
    <property type="match status" value="1"/>
</dbReference>
<dbReference type="PROSITE" id="PS00903">
    <property type="entry name" value="CYT_DCMP_DEAMINASES_1"/>
    <property type="match status" value="1"/>
</dbReference>
<evidence type="ECO:0000256" key="3">
    <source>
        <dbReference type="ARBA" id="ARBA00022694"/>
    </source>
</evidence>
<dbReference type="InterPro" id="IPR002125">
    <property type="entry name" value="CMP_dCMP_dom"/>
</dbReference>
<feature type="binding site" evidence="8">
    <location>
        <position position="89"/>
    </location>
    <ligand>
        <name>Zn(2+)</name>
        <dbReference type="ChEBI" id="CHEBI:29105"/>
        <note>catalytic</note>
    </ligand>
</feature>
<evidence type="ECO:0000256" key="7">
    <source>
        <dbReference type="ARBA" id="ARBA00048045"/>
    </source>
</evidence>
<dbReference type="Proteomes" id="UP001147653">
    <property type="component" value="Unassembled WGS sequence"/>
</dbReference>
<name>A0A9X3NB64_9ACTN</name>
<dbReference type="AlphaFoldDB" id="A0A9X3NB64"/>
<dbReference type="InterPro" id="IPR058535">
    <property type="entry name" value="MafB19-deam"/>
</dbReference>
<keyword evidence="11" id="KW-1185">Reference proteome</keyword>
<dbReference type="EC" id="3.5.4.33" evidence="8"/>
<organism evidence="10 11">
    <name type="scientific">Solirubrobacter phytolaccae</name>
    <dbReference type="NCBI Taxonomy" id="1404360"/>
    <lineage>
        <taxon>Bacteria</taxon>
        <taxon>Bacillati</taxon>
        <taxon>Actinomycetota</taxon>
        <taxon>Thermoleophilia</taxon>
        <taxon>Solirubrobacterales</taxon>
        <taxon>Solirubrobacteraceae</taxon>
        <taxon>Solirubrobacter</taxon>
    </lineage>
</organism>
<dbReference type="HAMAP" id="MF_00972">
    <property type="entry name" value="tRNA_aden_deaminase"/>
    <property type="match status" value="1"/>
</dbReference>
<dbReference type="EMBL" id="JAPDDP010000042">
    <property type="protein sequence ID" value="MDA0182879.1"/>
    <property type="molecule type" value="Genomic_DNA"/>
</dbReference>
<comment type="similarity">
    <text evidence="1">Belongs to the cytidine and deoxycytidylate deaminase family. ADAT2 subfamily.</text>
</comment>
<dbReference type="InterPro" id="IPR016192">
    <property type="entry name" value="APOBEC/CMP_deaminase_Zn-bd"/>
</dbReference>
<feature type="active site" description="Proton donor" evidence="8">
    <location>
        <position position="58"/>
    </location>
</feature>
<dbReference type="SUPFAM" id="SSF53927">
    <property type="entry name" value="Cytidine deaminase-like"/>
    <property type="match status" value="1"/>
</dbReference>
<dbReference type="PROSITE" id="PS51747">
    <property type="entry name" value="CYT_DCMP_DEAMINASES_2"/>
    <property type="match status" value="1"/>
</dbReference>
<comment type="subunit">
    <text evidence="2 8">Homodimer.</text>
</comment>
<feature type="domain" description="CMP/dCMP-type deaminase" evidence="9">
    <location>
        <begin position="4"/>
        <end position="117"/>
    </location>
</feature>
<accession>A0A9X3NB64</accession>
<comment type="caution">
    <text evidence="10">The sequence shown here is derived from an EMBL/GenBank/DDBJ whole genome shotgun (WGS) entry which is preliminary data.</text>
</comment>
<feature type="binding site" evidence="8">
    <location>
        <position position="56"/>
    </location>
    <ligand>
        <name>Zn(2+)</name>
        <dbReference type="ChEBI" id="CHEBI:29105"/>
        <note>catalytic</note>
    </ligand>
</feature>
<keyword evidence="6 8" id="KW-0862">Zinc</keyword>
<dbReference type="GO" id="GO:0008270">
    <property type="term" value="F:zinc ion binding"/>
    <property type="evidence" value="ECO:0007669"/>
    <property type="project" value="UniProtKB-UniRule"/>
</dbReference>
<dbReference type="NCBIfam" id="NF008113">
    <property type="entry name" value="PRK10860.1"/>
    <property type="match status" value="1"/>
</dbReference>
<comment type="function">
    <text evidence="8">Catalyzes the deamination of adenosine to inosine at the wobble position 34 of tRNA(Arg2).</text>
</comment>
<dbReference type="PANTHER" id="PTHR11079:SF202">
    <property type="entry name" value="TRNA-SPECIFIC ADENOSINE DEAMINASE"/>
    <property type="match status" value="1"/>
</dbReference>
<protein>
    <recommendedName>
        <fullName evidence="8">tRNA-specific adenosine deaminase</fullName>
        <ecNumber evidence="8">3.5.4.33</ecNumber>
    </recommendedName>
</protein>
<evidence type="ECO:0000259" key="9">
    <source>
        <dbReference type="PROSITE" id="PS51747"/>
    </source>
</evidence>
<dbReference type="Pfam" id="PF14437">
    <property type="entry name" value="MafB19-deam"/>
    <property type="match status" value="1"/>
</dbReference>
<dbReference type="InterPro" id="IPR016193">
    <property type="entry name" value="Cytidine_deaminase-like"/>
</dbReference>
<evidence type="ECO:0000256" key="8">
    <source>
        <dbReference type="HAMAP-Rule" id="MF_00972"/>
    </source>
</evidence>
<evidence type="ECO:0000256" key="1">
    <source>
        <dbReference type="ARBA" id="ARBA00010669"/>
    </source>
</evidence>
<keyword evidence="3 8" id="KW-0819">tRNA processing</keyword>
<dbReference type="Gene3D" id="3.40.140.10">
    <property type="entry name" value="Cytidine Deaminase, domain 2"/>
    <property type="match status" value="1"/>
</dbReference>
<gene>
    <name evidence="8 10" type="primary">tadA</name>
    <name evidence="10" type="ORF">OJ997_21380</name>
</gene>
<dbReference type="PANTHER" id="PTHR11079">
    <property type="entry name" value="CYTOSINE DEAMINASE FAMILY MEMBER"/>
    <property type="match status" value="1"/>
</dbReference>
<feature type="binding site" evidence="8">
    <location>
        <position position="86"/>
    </location>
    <ligand>
        <name>Zn(2+)</name>
        <dbReference type="ChEBI" id="CHEBI:29105"/>
        <note>catalytic</note>
    </ligand>
</feature>